<dbReference type="Pfam" id="PF10342">
    <property type="entry name" value="Kre9_KNH"/>
    <property type="match status" value="1"/>
</dbReference>
<dbReference type="InterPro" id="IPR018466">
    <property type="entry name" value="Kre9/Knh1-like_N"/>
</dbReference>
<feature type="chain" id="PRO_5020263773" evidence="4">
    <location>
        <begin position="25"/>
        <end position="278"/>
    </location>
</feature>
<dbReference type="OrthoDB" id="2432613at2759"/>
<dbReference type="STRING" id="52247.A0A4T0WYE8"/>
<dbReference type="InterPro" id="IPR045328">
    <property type="entry name" value="Kre9/Knh1"/>
</dbReference>
<comment type="similarity">
    <text evidence="2">Belongs to the KRE9/KNH1 family.</text>
</comment>
<sequence>MMIPIHSLFLRCLLLLLSLNRSFAMIILTGPEMGETFTASGGDIDIPISWQDDGKDPLLERVVSYTFLLCTGPNNPIHGLQQLARINASEISTNGFIAQFDADIAASGSFYVQVFCELDNGGYIIRYTNRVNLKGMTGTFIPSGSGPSPYGEMHDIDSGEDISTLSTVPYTAQTGKTRFAPMQMQPGSTITVSTWSRRFPTSAVTYYTTANPSPNVLSTITPGWSYTMSSLVNFATPAPFPSEVGWYPASVRLQSASLDANMDNVDSHEKLKKRRWAD</sequence>
<dbReference type="GO" id="GO:0042546">
    <property type="term" value="P:cell wall biogenesis"/>
    <property type="evidence" value="ECO:0007669"/>
    <property type="project" value="InterPro"/>
</dbReference>
<organism evidence="7 8">
    <name type="scientific">Pichia inconspicua</name>
    <dbReference type="NCBI Taxonomy" id="52247"/>
    <lineage>
        <taxon>Eukaryota</taxon>
        <taxon>Fungi</taxon>
        <taxon>Dikarya</taxon>
        <taxon>Ascomycota</taxon>
        <taxon>Saccharomycotina</taxon>
        <taxon>Pichiomycetes</taxon>
        <taxon>Pichiales</taxon>
        <taxon>Pichiaceae</taxon>
        <taxon>Pichia</taxon>
    </lineage>
</organism>
<comment type="function">
    <text evidence="1">Involved in cell wall beta(1-&gt;6) glucan synthesis.</text>
</comment>
<dbReference type="PANTHER" id="PTHR28154">
    <property type="entry name" value="CELL WALL SYNTHESIS PROTEIN KNH1-RELATED"/>
    <property type="match status" value="1"/>
</dbReference>
<feature type="domain" description="Yeast cell wall synthesis Kre9/Knh1-like N-terminal" evidence="6">
    <location>
        <begin position="31"/>
        <end position="130"/>
    </location>
</feature>
<dbReference type="PANTHER" id="PTHR28154:SF1">
    <property type="entry name" value="CELL WALL SYNTHESIS PROTEIN KNH1-RELATED"/>
    <property type="match status" value="1"/>
</dbReference>
<evidence type="ECO:0000256" key="1">
    <source>
        <dbReference type="ARBA" id="ARBA00004010"/>
    </source>
</evidence>
<evidence type="ECO:0000256" key="4">
    <source>
        <dbReference type="SAM" id="SignalP"/>
    </source>
</evidence>
<dbReference type="AlphaFoldDB" id="A0A4T0WYE8"/>
<dbReference type="InterPro" id="IPR008659">
    <property type="entry name" value="Kre9/Knh1_C"/>
</dbReference>
<proteinExistence type="inferred from homology"/>
<keyword evidence="3 4" id="KW-0732">Signal</keyword>
<evidence type="ECO:0000313" key="7">
    <source>
        <dbReference type="EMBL" id="TID20475.1"/>
    </source>
</evidence>
<evidence type="ECO:0000259" key="6">
    <source>
        <dbReference type="Pfam" id="PF10342"/>
    </source>
</evidence>
<evidence type="ECO:0000256" key="2">
    <source>
        <dbReference type="ARBA" id="ARBA00006816"/>
    </source>
</evidence>
<reference evidence="7 8" key="1">
    <citation type="journal article" date="2019" name="Front. Genet.">
        <title>Whole-Genome Sequencing of the Opportunistic Yeast Pathogen Candida inconspicua Uncovers Its Hybrid Origin.</title>
        <authorList>
            <person name="Mixao V."/>
            <person name="Hansen A.P."/>
            <person name="Saus E."/>
            <person name="Boekhout T."/>
            <person name="Lass-Florl C."/>
            <person name="Gabaldon T."/>
        </authorList>
    </citation>
    <scope>NUCLEOTIDE SEQUENCE [LARGE SCALE GENOMIC DNA]</scope>
    <source>
        <strain evidence="7 8">CBS 180</strain>
    </source>
</reference>
<gene>
    <name evidence="7" type="ORF">CANINC_003592</name>
</gene>
<evidence type="ECO:0000313" key="8">
    <source>
        <dbReference type="Proteomes" id="UP000307173"/>
    </source>
</evidence>
<name>A0A4T0WYE8_9ASCO</name>
<comment type="caution">
    <text evidence="7">The sequence shown here is derived from an EMBL/GenBank/DDBJ whole genome shotgun (WGS) entry which is preliminary data.</text>
</comment>
<dbReference type="EMBL" id="SELW01000569">
    <property type="protein sequence ID" value="TID20475.1"/>
    <property type="molecule type" value="Genomic_DNA"/>
</dbReference>
<dbReference type="Pfam" id="PF05390">
    <property type="entry name" value="Kre9_KNH1_C"/>
    <property type="match status" value="1"/>
</dbReference>
<dbReference type="GO" id="GO:0006078">
    <property type="term" value="P:(1-&gt;6)-beta-D-glucan biosynthetic process"/>
    <property type="evidence" value="ECO:0007669"/>
    <property type="project" value="InterPro"/>
</dbReference>
<dbReference type="GO" id="GO:0031505">
    <property type="term" value="P:fungal-type cell wall organization"/>
    <property type="evidence" value="ECO:0007669"/>
    <property type="project" value="TreeGrafter"/>
</dbReference>
<dbReference type="GO" id="GO:0005576">
    <property type="term" value="C:extracellular region"/>
    <property type="evidence" value="ECO:0007669"/>
    <property type="project" value="TreeGrafter"/>
</dbReference>
<feature type="signal peptide" evidence="4">
    <location>
        <begin position="1"/>
        <end position="24"/>
    </location>
</feature>
<protein>
    <submittedName>
        <fullName evidence="7">Uncharacterized protein</fullName>
    </submittedName>
</protein>
<feature type="domain" description="Yeast cell wall synthesis Kre9/Knh1 C-terminal" evidence="5">
    <location>
        <begin position="163"/>
        <end position="261"/>
    </location>
</feature>
<keyword evidence="8" id="KW-1185">Reference proteome</keyword>
<accession>A0A4T0WYE8</accession>
<dbReference type="Proteomes" id="UP000307173">
    <property type="component" value="Unassembled WGS sequence"/>
</dbReference>
<evidence type="ECO:0000259" key="5">
    <source>
        <dbReference type="Pfam" id="PF05390"/>
    </source>
</evidence>
<evidence type="ECO:0000256" key="3">
    <source>
        <dbReference type="ARBA" id="ARBA00022729"/>
    </source>
</evidence>